<feature type="transmembrane region" description="Helical" evidence="5">
    <location>
        <begin position="84"/>
        <end position="102"/>
    </location>
</feature>
<sequence>MSSKINGKLVLDVISFIARFFMAWVWIDAGVHKLGKTLDMTQAIKGYDIFTPDWALYLATVIGPLEVIGGVLLLLGLFLRKSSIVATVVLLLFMVGIAQAWARGLDIDCGCFGFDAQNPDRGMDYAKTLLRDAAYLFLTLWTIKRPFTKFALHP</sequence>
<keyword evidence="4 5" id="KW-0472">Membrane</keyword>
<keyword evidence="2 5" id="KW-0812">Transmembrane</keyword>
<evidence type="ECO:0000256" key="1">
    <source>
        <dbReference type="ARBA" id="ARBA00004141"/>
    </source>
</evidence>
<dbReference type="AlphaFoldDB" id="A0A8I1HPM1"/>
<dbReference type="RefSeq" id="WP_005323915.1">
    <property type="nucleotide sequence ID" value="NZ_CP175764.1"/>
</dbReference>
<evidence type="ECO:0000256" key="3">
    <source>
        <dbReference type="ARBA" id="ARBA00022989"/>
    </source>
</evidence>
<evidence type="ECO:0000313" key="8">
    <source>
        <dbReference type="Proteomes" id="UP000603369"/>
    </source>
</evidence>
<evidence type="ECO:0000256" key="2">
    <source>
        <dbReference type="ARBA" id="ARBA00022692"/>
    </source>
</evidence>
<dbReference type="Proteomes" id="UP000603369">
    <property type="component" value="Unassembled WGS sequence"/>
</dbReference>
<organism evidence="7 8">
    <name type="scientific">Corynebacterium tuberculostearicum</name>
    <dbReference type="NCBI Taxonomy" id="38304"/>
    <lineage>
        <taxon>Bacteria</taxon>
        <taxon>Bacillati</taxon>
        <taxon>Actinomycetota</taxon>
        <taxon>Actinomycetes</taxon>
        <taxon>Mycobacteriales</taxon>
        <taxon>Corynebacteriaceae</taxon>
        <taxon>Corynebacterium</taxon>
    </lineage>
</organism>
<reference evidence="7 8" key="1">
    <citation type="submission" date="2020-12" db="EMBL/GenBank/DDBJ databases">
        <title>Draft genome sequence of the commensal strain Corynebacterium tuberculostearicum MFP09/CIP 102622 isolated from human skin.</title>
        <authorList>
            <person name="Boukerb A.M."/>
            <person name="Janvier X."/>
            <person name="Feuilloley M.G.J."/>
            <person name="Groboillot A."/>
        </authorList>
    </citation>
    <scope>NUCLEOTIDE SEQUENCE [LARGE SCALE GENOMIC DNA]</scope>
    <source>
        <strain evidence="7 8">CIP 102622</strain>
    </source>
</reference>
<comment type="caution">
    <text evidence="7">The sequence shown here is derived from an EMBL/GenBank/DDBJ whole genome shotgun (WGS) entry which is preliminary data.</text>
</comment>
<dbReference type="Pfam" id="PF07291">
    <property type="entry name" value="MauE"/>
    <property type="match status" value="1"/>
</dbReference>
<dbReference type="InterPro" id="IPR009908">
    <property type="entry name" value="Methylamine_util_MauE"/>
</dbReference>
<evidence type="ECO:0000313" key="7">
    <source>
        <dbReference type="EMBL" id="MBK3427169.1"/>
    </source>
</evidence>
<feature type="transmembrane region" description="Helical" evidence="5">
    <location>
        <begin position="54"/>
        <end position="77"/>
    </location>
</feature>
<feature type="domain" description="Methylamine utilisation protein MauE" evidence="6">
    <location>
        <begin position="13"/>
        <end position="143"/>
    </location>
</feature>
<gene>
    <name evidence="7" type="ORF">JDP02_01390</name>
</gene>
<dbReference type="GO" id="GO:0016020">
    <property type="term" value="C:membrane"/>
    <property type="evidence" value="ECO:0007669"/>
    <property type="project" value="UniProtKB-SubCell"/>
</dbReference>
<feature type="transmembrane region" description="Helical" evidence="5">
    <location>
        <begin position="9"/>
        <end position="27"/>
    </location>
</feature>
<proteinExistence type="predicted"/>
<accession>A0A8I1HPM1</accession>
<dbReference type="EMBL" id="JAEHFL010000002">
    <property type="protein sequence ID" value="MBK3427169.1"/>
    <property type="molecule type" value="Genomic_DNA"/>
</dbReference>
<protein>
    <submittedName>
        <fullName evidence="7">DoxX family membrane protein</fullName>
    </submittedName>
</protein>
<evidence type="ECO:0000256" key="4">
    <source>
        <dbReference type="ARBA" id="ARBA00023136"/>
    </source>
</evidence>
<keyword evidence="8" id="KW-1185">Reference proteome</keyword>
<evidence type="ECO:0000259" key="6">
    <source>
        <dbReference type="Pfam" id="PF07291"/>
    </source>
</evidence>
<evidence type="ECO:0000256" key="5">
    <source>
        <dbReference type="SAM" id="Phobius"/>
    </source>
</evidence>
<name>A0A8I1HPM1_9CORY</name>
<dbReference type="GO" id="GO:0030416">
    <property type="term" value="P:methylamine metabolic process"/>
    <property type="evidence" value="ECO:0007669"/>
    <property type="project" value="InterPro"/>
</dbReference>
<comment type="subcellular location">
    <subcellularLocation>
        <location evidence="1">Membrane</location>
        <topology evidence="1">Multi-pass membrane protein</topology>
    </subcellularLocation>
</comment>
<keyword evidence="3 5" id="KW-1133">Transmembrane helix</keyword>